<dbReference type="Gene3D" id="1.20.1640.10">
    <property type="entry name" value="Multidrug efflux transporter AcrB transmembrane domain"/>
    <property type="match status" value="2"/>
</dbReference>
<feature type="transmembrane region" description="Helical" evidence="8">
    <location>
        <begin position="988"/>
        <end position="1011"/>
    </location>
</feature>
<protein>
    <submittedName>
        <fullName evidence="9">CzcA family heavy metal efflux pump</fullName>
    </submittedName>
</protein>
<feature type="transmembrane region" description="Helical" evidence="8">
    <location>
        <begin position="361"/>
        <end position="381"/>
    </location>
</feature>
<evidence type="ECO:0000256" key="8">
    <source>
        <dbReference type="SAM" id="Phobius"/>
    </source>
</evidence>
<dbReference type="InterPro" id="IPR027463">
    <property type="entry name" value="AcrB_DN_DC_subdom"/>
</dbReference>
<dbReference type="InterPro" id="IPR001036">
    <property type="entry name" value="Acrflvin-R"/>
</dbReference>
<dbReference type="eggNOG" id="COG3696">
    <property type="taxonomic scope" value="Bacteria"/>
</dbReference>
<dbReference type="GO" id="GO:0008324">
    <property type="term" value="F:monoatomic cation transmembrane transporter activity"/>
    <property type="evidence" value="ECO:0007669"/>
    <property type="project" value="InterPro"/>
</dbReference>
<dbReference type="EMBL" id="ARYJ01000009">
    <property type="protein sequence ID" value="KCZ87258.1"/>
    <property type="molecule type" value="Genomic_DNA"/>
</dbReference>
<evidence type="ECO:0000256" key="3">
    <source>
        <dbReference type="ARBA" id="ARBA00022448"/>
    </source>
</evidence>
<dbReference type="Gene3D" id="3.30.2090.10">
    <property type="entry name" value="Multidrug efflux transporter AcrB TolC docking domain, DN and DC subdomains"/>
    <property type="match status" value="2"/>
</dbReference>
<dbReference type="NCBIfam" id="TIGR00914">
    <property type="entry name" value="2A0601"/>
    <property type="match status" value="1"/>
</dbReference>
<dbReference type="PATRIC" id="fig|1280952.3.peg.2741"/>
<feature type="transmembrane region" description="Helical" evidence="8">
    <location>
        <begin position="427"/>
        <end position="454"/>
    </location>
</feature>
<dbReference type="RefSeq" id="WP_035583257.1">
    <property type="nucleotide sequence ID" value="NZ_ARYJ01000009.1"/>
</dbReference>
<dbReference type="Gene3D" id="3.30.70.1440">
    <property type="entry name" value="Multidrug efflux transporter AcrB pore domain"/>
    <property type="match status" value="1"/>
</dbReference>
<dbReference type="AlphaFoldDB" id="A0A059F9P3"/>
<reference evidence="9 10" key="1">
    <citation type="journal article" date="2014" name="Antonie Van Leeuwenhoek">
        <title>Hyphomonas beringensis sp. nov. and Hyphomonas chukchiensis sp. nov., isolated from surface seawater of the Bering Sea and Chukchi Sea.</title>
        <authorList>
            <person name="Li C."/>
            <person name="Lai Q."/>
            <person name="Li G."/>
            <person name="Dong C."/>
            <person name="Wang J."/>
            <person name="Liao Y."/>
            <person name="Shao Z."/>
        </authorList>
    </citation>
    <scope>NUCLEOTIDE SEQUENCE [LARGE SCALE GENOMIC DNA]</scope>
    <source>
        <strain evidence="9 10">VP2</strain>
    </source>
</reference>
<dbReference type="Gene3D" id="3.30.70.1430">
    <property type="entry name" value="Multidrug efflux transporter AcrB pore domain"/>
    <property type="match status" value="2"/>
</dbReference>
<organism evidence="9 10">
    <name type="scientific">Hyphomonas jannaschiana VP2</name>
    <dbReference type="NCBI Taxonomy" id="1280952"/>
    <lineage>
        <taxon>Bacteria</taxon>
        <taxon>Pseudomonadati</taxon>
        <taxon>Pseudomonadota</taxon>
        <taxon>Alphaproteobacteria</taxon>
        <taxon>Hyphomonadales</taxon>
        <taxon>Hyphomonadaceae</taxon>
        <taxon>Hyphomonas</taxon>
    </lineage>
</organism>
<evidence type="ECO:0000256" key="2">
    <source>
        <dbReference type="ARBA" id="ARBA00010942"/>
    </source>
</evidence>
<dbReference type="Pfam" id="PF00873">
    <property type="entry name" value="ACR_tran"/>
    <property type="match status" value="1"/>
</dbReference>
<evidence type="ECO:0000256" key="1">
    <source>
        <dbReference type="ARBA" id="ARBA00004651"/>
    </source>
</evidence>
<evidence type="ECO:0000256" key="4">
    <source>
        <dbReference type="ARBA" id="ARBA00022475"/>
    </source>
</evidence>
<keyword evidence="7 8" id="KW-0472">Membrane</keyword>
<dbReference type="GO" id="GO:0042910">
    <property type="term" value="F:xenobiotic transmembrane transporter activity"/>
    <property type="evidence" value="ECO:0007669"/>
    <property type="project" value="TreeGrafter"/>
</dbReference>
<feature type="transmembrane region" description="Helical" evidence="8">
    <location>
        <begin position="514"/>
        <end position="540"/>
    </location>
</feature>
<feature type="transmembrane region" description="Helical" evidence="8">
    <location>
        <begin position="331"/>
        <end position="354"/>
    </location>
</feature>
<dbReference type="Proteomes" id="UP000024816">
    <property type="component" value="Unassembled WGS sequence"/>
</dbReference>
<dbReference type="PANTHER" id="PTHR32063">
    <property type="match status" value="1"/>
</dbReference>
<dbReference type="OrthoDB" id="9798415at2"/>
<evidence type="ECO:0000256" key="7">
    <source>
        <dbReference type="ARBA" id="ARBA00023136"/>
    </source>
</evidence>
<dbReference type="SUPFAM" id="SSF82866">
    <property type="entry name" value="Multidrug efflux transporter AcrB transmembrane domain"/>
    <property type="match status" value="2"/>
</dbReference>
<evidence type="ECO:0000313" key="10">
    <source>
        <dbReference type="Proteomes" id="UP000024816"/>
    </source>
</evidence>
<keyword evidence="5 8" id="KW-0812">Transmembrane</keyword>
<feature type="transmembrane region" description="Helical" evidence="8">
    <location>
        <begin position="387"/>
        <end position="407"/>
    </location>
</feature>
<comment type="caution">
    <text evidence="9">The sequence shown here is derived from an EMBL/GenBank/DDBJ whole genome shotgun (WGS) entry which is preliminary data.</text>
</comment>
<keyword evidence="3" id="KW-0813">Transport</keyword>
<dbReference type="GO" id="GO:0005886">
    <property type="term" value="C:plasma membrane"/>
    <property type="evidence" value="ECO:0007669"/>
    <property type="project" value="UniProtKB-SubCell"/>
</dbReference>
<feature type="transmembrane region" description="Helical" evidence="8">
    <location>
        <begin position="859"/>
        <end position="878"/>
    </location>
</feature>
<feature type="transmembrane region" description="Helical" evidence="8">
    <location>
        <begin position="466"/>
        <end position="493"/>
    </location>
</feature>
<proteinExistence type="inferred from homology"/>
<feature type="transmembrane region" description="Helical" evidence="8">
    <location>
        <begin position="957"/>
        <end position="976"/>
    </location>
</feature>
<accession>A0A059F9P3</accession>
<sequence>MLDRLVSFSLTQRIFILGAALLLAISGLYASARLPIDAFPEIAPTQVKIILKAPGMTPEEVEARVVRPLEMELLGIPDQTIMRAKAKYAIADITIDFKEGTDIYWARQQVSERLTAVSGDFPETVSGGLAPISTALSEVFMFTIESDDLSLEERRSLLDWVIRPALRTLPGVADVNALGGRVRTFTIAPDEAAMAMAGISLDDIRTALENNNRNDGAGRMSEGEEALVVRSTGATENEADIGALVVRETDGQVLRLRDIATVKLGSLTRYGSVTRDGAGEAVEGIVVALRGADARMVVKGVEDKLAELQTSLPEGVKIEVFYNRSDLIEKAVWTVTEALLIAVVLVIALLIVFLGDWRAALVVTLILPASALATFLLMKFFGLSANLMSLGGLAIAIGMIVDGAIVVTENAVERLHENPNASKLHVIYRAASEVAVPTAAGIFIICLVFVPLLTLQGLEGKLFSPVALAIVFALGSALLLACTLIPVLASFLLKSSGTHETFLMRVLTPVYRSLLNRVLDMPVIVYAIAAISVVFAGFAYTATGKTFMPTMNEGSVVMQLAALPSINLNQSEADAMRAQAAILEKVPEVEHIVGRIGSDELGLDPMGLNEADMFLELAPREEWRGPDTEWLVGEVRAVMDDFVGIESSFTQPIEMRVSEMLTGSRGDLAVKIFGPDSNELAALAGRVEQAISTVPGAADVFTASNDVSEYLQVDIDPTRAGRLGLDVITIQDELRSRLEGVIAGEVIEPGRRTPIIIRQDQTEGSAAFDFGNLLIVNPAGEMVRLSDVATVSRVAGLASVARENGSRYAVVQAFVSGRDLVGFVADAQAAVEASGPMPAGYTLEFGGEFENQRRASARLSLMVPLSLGLIFVVLFATLRSMRQATLILLNIPFALVGGIIALSLSGEYLSVPASVGFIALLGIAVLNGLVLVTCFNDLRALGLDTEQAVRQGAERRLRPVLMTATAAALGLVPLLFAHGPGSELQRPLAIVVVGGLVSSTILTLFLLPVLYRRFGVDRTPAGVPQGEVQWIRPYAN</sequence>
<keyword evidence="4" id="KW-1003">Cell membrane</keyword>
<dbReference type="InterPro" id="IPR004763">
    <property type="entry name" value="CusA-like"/>
</dbReference>
<name>A0A059F9P3_9PROT</name>
<evidence type="ECO:0000256" key="6">
    <source>
        <dbReference type="ARBA" id="ARBA00022989"/>
    </source>
</evidence>
<dbReference type="SUPFAM" id="SSF82693">
    <property type="entry name" value="Multidrug efflux transporter AcrB pore domain, PN1, PN2, PC1 and PC2 subdomains"/>
    <property type="match status" value="2"/>
</dbReference>
<keyword evidence="10" id="KW-1185">Reference proteome</keyword>
<dbReference type="STRING" id="1280952.HJA_13690"/>
<dbReference type="SUPFAM" id="SSF82714">
    <property type="entry name" value="Multidrug efflux transporter AcrB TolC docking domain, DN and DC subdomains"/>
    <property type="match status" value="2"/>
</dbReference>
<comment type="subcellular location">
    <subcellularLocation>
        <location evidence="1">Cell membrane</location>
        <topology evidence="1">Multi-pass membrane protein</topology>
    </subcellularLocation>
</comment>
<evidence type="ECO:0000256" key="5">
    <source>
        <dbReference type="ARBA" id="ARBA00022692"/>
    </source>
</evidence>
<keyword evidence="6 8" id="KW-1133">Transmembrane helix</keyword>
<dbReference type="PANTHER" id="PTHR32063:SF68">
    <property type="entry name" value="PROBALE CATION EFFLUX SYSTEM PROTEIN"/>
    <property type="match status" value="1"/>
</dbReference>
<feature type="transmembrane region" description="Helical" evidence="8">
    <location>
        <begin position="916"/>
        <end position="936"/>
    </location>
</feature>
<evidence type="ECO:0000313" key="9">
    <source>
        <dbReference type="EMBL" id="KCZ87258.1"/>
    </source>
</evidence>
<dbReference type="Gene3D" id="3.30.70.1320">
    <property type="entry name" value="Multidrug efflux transporter AcrB pore domain like"/>
    <property type="match status" value="1"/>
</dbReference>
<feature type="transmembrane region" description="Helical" evidence="8">
    <location>
        <begin position="885"/>
        <end position="904"/>
    </location>
</feature>
<comment type="similarity">
    <text evidence="2">Belongs to the resistance-nodulation-cell division (RND) (TC 2.A.6) family.</text>
</comment>
<dbReference type="PRINTS" id="PR00702">
    <property type="entry name" value="ACRIFLAVINRP"/>
</dbReference>
<gene>
    <name evidence="9" type="ORF">HJA_13690</name>
</gene>